<dbReference type="InParanoid" id="A0A5J5F7W8"/>
<sequence>MVQGKAGEGKKEAADTKWQRRDIEERLNKEAELIELDLPEDLLARVGVEEDSETEQSEDNSDSEDEEDCEITDNEEEPVEVDTSALEILMVSSRQIGYDAFEDNTTTFHYQRSTEPSIGTLQRQVKNLRELQEAAKNTRTLETYFQRPAGKQANPVTFGRATPCMSTEERQRNERDAAIKSIKKKIESKKMGMNGQNLMRHQAVLAFLQIQKSKKLGETREHLALRVARCYGKGIYFTRRIVAWEREWMEDGVMQTERKQGCYTKTKSWFWDEGMEQAVREWLSGRSGKVRAILFKWDRVSAGVHLGESGRDCVSASAGLPF</sequence>
<feature type="region of interest" description="Disordered" evidence="1">
    <location>
        <begin position="1"/>
        <end position="81"/>
    </location>
</feature>
<evidence type="ECO:0000313" key="2">
    <source>
        <dbReference type="EMBL" id="KAA8913091.1"/>
    </source>
</evidence>
<comment type="caution">
    <text evidence="2">The sequence shown here is derived from an EMBL/GenBank/DDBJ whole genome shotgun (WGS) entry which is preliminary data.</text>
</comment>
<dbReference type="AlphaFoldDB" id="A0A5J5F7W8"/>
<evidence type="ECO:0000256" key="1">
    <source>
        <dbReference type="SAM" id="MobiDB-lite"/>
    </source>
</evidence>
<reference evidence="2 3" key="1">
    <citation type="submission" date="2019-09" db="EMBL/GenBank/DDBJ databases">
        <title>Draft genome of the ectomycorrhizal ascomycete Sphaerosporella brunnea.</title>
        <authorList>
            <consortium name="DOE Joint Genome Institute"/>
            <person name="Benucci G.M."/>
            <person name="Marozzi G."/>
            <person name="Antonielli L."/>
            <person name="Sanchez S."/>
            <person name="Marco P."/>
            <person name="Wang X."/>
            <person name="Falini L.B."/>
            <person name="Barry K."/>
            <person name="Haridas S."/>
            <person name="Lipzen A."/>
            <person name="Labutti K."/>
            <person name="Grigoriev I.V."/>
            <person name="Murat C."/>
            <person name="Martin F."/>
            <person name="Albertini E."/>
            <person name="Donnini D."/>
            <person name="Bonito G."/>
        </authorList>
    </citation>
    <scope>NUCLEOTIDE SEQUENCE [LARGE SCALE GENOMIC DNA]</scope>
    <source>
        <strain evidence="2 3">Sb_GMNB300</strain>
    </source>
</reference>
<evidence type="ECO:0000313" key="3">
    <source>
        <dbReference type="Proteomes" id="UP000326924"/>
    </source>
</evidence>
<keyword evidence="3" id="KW-1185">Reference proteome</keyword>
<name>A0A5J5F7W8_9PEZI</name>
<dbReference type="Proteomes" id="UP000326924">
    <property type="component" value="Unassembled WGS sequence"/>
</dbReference>
<dbReference type="OrthoDB" id="5464038at2759"/>
<feature type="compositionally biased region" description="Acidic residues" evidence="1">
    <location>
        <begin position="49"/>
        <end position="80"/>
    </location>
</feature>
<organism evidence="2 3">
    <name type="scientific">Sphaerosporella brunnea</name>
    <dbReference type="NCBI Taxonomy" id="1250544"/>
    <lineage>
        <taxon>Eukaryota</taxon>
        <taxon>Fungi</taxon>
        <taxon>Dikarya</taxon>
        <taxon>Ascomycota</taxon>
        <taxon>Pezizomycotina</taxon>
        <taxon>Pezizomycetes</taxon>
        <taxon>Pezizales</taxon>
        <taxon>Pyronemataceae</taxon>
        <taxon>Sphaerosporella</taxon>
    </lineage>
</organism>
<dbReference type="EMBL" id="VXIS01000017">
    <property type="protein sequence ID" value="KAA8913091.1"/>
    <property type="molecule type" value="Genomic_DNA"/>
</dbReference>
<accession>A0A5J5F7W8</accession>
<proteinExistence type="predicted"/>
<protein>
    <submittedName>
        <fullName evidence="2">Uncharacterized protein</fullName>
    </submittedName>
</protein>
<feature type="compositionally biased region" description="Basic and acidic residues" evidence="1">
    <location>
        <begin position="7"/>
        <end position="32"/>
    </location>
</feature>
<gene>
    <name evidence="2" type="ORF">FN846DRAFT_886778</name>
</gene>